<dbReference type="SMART" id="SM00347">
    <property type="entry name" value="HTH_MARR"/>
    <property type="match status" value="1"/>
</dbReference>
<dbReference type="PANTHER" id="PTHR33164:SF95">
    <property type="entry name" value="TRANSCRIPTIONAL REGULATOR"/>
    <property type="match status" value="1"/>
</dbReference>
<feature type="domain" description="HTH marR-type" evidence="1">
    <location>
        <begin position="1"/>
        <end position="140"/>
    </location>
</feature>
<protein>
    <submittedName>
        <fullName evidence="2">DNA-binding MarR family transcriptional regulator</fullName>
    </submittedName>
</protein>
<dbReference type="PRINTS" id="PR00598">
    <property type="entry name" value="HTHMARR"/>
</dbReference>
<organism evidence="2 3">
    <name type="scientific">Acidovorax soli</name>
    <dbReference type="NCBI Taxonomy" id="592050"/>
    <lineage>
        <taxon>Bacteria</taxon>
        <taxon>Pseudomonadati</taxon>
        <taxon>Pseudomonadota</taxon>
        <taxon>Betaproteobacteria</taxon>
        <taxon>Burkholderiales</taxon>
        <taxon>Comamonadaceae</taxon>
        <taxon>Acidovorax</taxon>
    </lineage>
</organism>
<dbReference type="GO" id="GO:0003700">
    <property type="term" value="F:DNA-binding transcription factor activity"/>
    <property type="evidence" value="ECO:0007669"/>
    <property type="project" value="InterPro"/>
</dbReference>
<sequence>MAKSFDFHNTPGHLVRRAHQRTVALFMEETAGFDVTPVQFAILHELLAQPGEDQVTLASRVAFDAATSGSVIGRLEKRGWVRREADTRDRRRKLLWITPEGETAALQMRDAAQRVQERLTGPLNAEESALLMTLLTKVVYHHKDPAGTSGA</sequence>
<dbReference type="Proteomes" id="UP000575083">
    <property type="component" value="Unassembled WGS sequence"/>
</dbReference>
<dbReference type="GO" id="GO:0006950">
    <property type="term" value="P:response to stress"/>
    <property type="evidence" value="ECO:0007669"/>
    <property type="project" value="TreeGrafter"/>
</dbReference>
<dbReference type="PROSITE" id="PS50995">
    <property type="entry name" value="HTH_MARR_2"/>
    <property type="match status" value="1"/>
</dbReference>
<evidence type="ECO:0000313" key="3">
    <source>
        <dbReference type="Proteomes" id="UP000575083"/>
    </source>
</evidence>
<dbReference type="InterPro" id="IPR000835">
    <property type="entry name" value="HTH_MarR-typ"/>
</dbReference>
<reference evidence="2 3" key="1">
    <citation type="submission" date="2020-08" db="EMBL/GenBank/DDBJ databases">
        <title>Functional genomics of gut bacteria from endangered species of beetles.</title>
        <authorList>
            <person name="Carlos-Shanley C."/>
        </authorList>
    </citation>
    <scope>NUCLEOTIDE SEQUENCE [LARGE SCALE GENOMIC DNA]</scope>
    <source>
        <strain evidence="2 3">S00198</strain>
    </source>
</reference>
<keyword evidence="3" id="KW-1185">Reference proteome</keyword>
<dbReference type="InterPro" id="IPR039422">
    <property type="entry name" value="MarR/SlyA-like"/>
</dbReference>
<dbReference type="AlphaFoldDB" id="A0A7X0PAE9"/>
<dbReference type="GO" id="GO:0003677">
    <property type="term" value="F:DNA binding"/>
    <property type="evidence" value="ECO:0007669"/>
    <property type="project" value="UniProtKB-KW"/>
</dbReference>
<dbReference type="PANTHER" id="PTHR33164">
    <property type="entry name" value="TRANSCRIPTIONAL REGULATOR, MARR FAMILY"/>
    <property type="match status" value="1"/>
</dbReference>
<dbReference type="SUPFAM" id="SSF46785">
    <property type="entry name" value="Winged helix' DNA-binding domain"/>
    <property type="match status" value="1"/>
</dbReference>
<evidence type="ECO:0000313" key="2">
    <source>
        <dbReference type="EMBL" id="MBB6558263.1"/>
    </source>
</evidence>
<dbReference type="RefSeq" id="WP_184855715.1">
    <property type="nucleotide sequence ID" value="NZ_JACHLK010000002.1"/>
</dbReference>
<evidence type="ECO:0000259" key="1">
    <source>
        <dbReference type="PROSITE" id="PS50995"/>
    </source>
</evidence>
<proteinExistence type="predicted"/>
<dbReference type="EMBL" id="JACHLK010000002">
    <property type="protein sequence ID" value="MBB6558263.1"/>
    <property type="molecule type" value="Genomic_DNA"/>
</dbReference>
<comment type="caution">
    <text evidence="2">The sequence shown here is derived from an EMBL/GenBank/DDBJ whole genome shotgun (WGS) entry which is preliminary data.</text>
</comment>
<dbReference type="InterPro" id="IPR036388">
    <property type="entry name" value="WH-like_DNA-bd_sf"/>
</dbReference>
<name>A0A7X0PAE9_9BURK</name>
<dbReference type="Pfam" id="PF01047">
    <property type="entry name" value="MarR"/>
    <property type="match status" value="1"/>
</dbReference>
<dbReference type="Gene3D" id="1.10.10.10">
    <property type="entry name" value="Winged helix-like DNA-binding domain superfamily/Winged helix DNA-binding domain"/>
    <property type="match status" value="1"/>
</dbReference>
<keyword evidence="2" id="KW-0238">DNA-binding</keyword>
<accession>A0A7X0PAE9</accession>
<dbReference type="InterPro" id="IPR036390">
    <property type="entry name" value="WH_DNA-bd_sf"/>
</dbReference>
<gene>
    <name evidence="2" type="ORF">HNP48_000927</name>
</gene>